<evidence type="ECO:0000313" key="1">
    <source>
        <dbReference type="EMBL" id="KAK1146079.1"/>
    </source>
</evidence>
<reference evidence="1 2" key="1">
    <citation type="journal article" date="2023" name="ACS Omega">
        <title>Identification of the Neoaspergillic Acid Biosynthesis Gene Cluster by Establishing an In Vitro CRISPR-Ribonucleoprotein Genetic System in Aspergillus melleus.</title>
        <authorList>
            <person name="Yuan B."/>
            <person name="Grau M.F."/>
            <person name="Murata R.M."/>
            <person name="Torok T."/>
            <person name="Venkateswaran K."/>
            <person name="Stajich J.E."/>
            <person name="Wang C.C.C."/>
        </authorList>
    </citation>
    <scope>NUCLEOTIDE SEQUENCE [LARGE SCALE GENOMIC DNA]</scope>
    <source>
        <strain evidence="1 2">IMV 1140</strain>
    </source>
</reference>
<accession>A0ACC3B718</accession>
<dbReference type="EMBL" id="JAOPJF010000020">
    <property type="protein sequence ID" value="KAK1146079.1"/>
    <property type="molecule type" value="Genomic_DNA"/>
</dbReference>
<evidence type="ECO:0000313" key="2">
    <source>
        <dbReference type="Proteomes" id="UP001177260"/>
    </source>
</evidence>
<gene>
    <name evidence="1" type="ORF">N8T08_003727</name>
</gene>
<dbReference type="Proteomes" id="UP001177260">
    <property type="component" value="Unassembled WGS sequence"/>
</dbReference>
<name>A0ACC3B718_9EURO</name>
<comment type="caution">
    <text evidence="1">The sequence shown here is derived from an EMBL/GenBank/DDBJ whole genome shotgun (WGS) entry which is preliminary data.</text>
</comment>
<sequence>MLPARAITTPQFLESFQRAWLESRTPRAERRRETRLPRRIGLAVSGGTDSMALAYLCRQWEKTYRSDDVAVTAFVVDHKARAESTREAATVTGWLTELGIRTQVLELSWGQSTLSQPPSQVSAFETHARRLRFQALGTACRDHGIEALLMGHHQDDNVETVLWRLSSGARGAGLAGIPSVNPIPECHGLFGVAESGSSVTLQGLPSPSQPGTSEQSESADDKRFASQHVPMSTGGIFICRPLLSFPKASLLATCHDNHVPNVSDPTNFDPTLTPRNAIRSLLSSNRLPRALQTPSVLSLIQKSQNLVRDTADLSNKLLQKCQILDMNLAAGTMTVQFPLSLGALNCKLDQNKIHQLQATTLRRITDLLAPFPDNHFPLRSYEDFTSLVFPPYAVSTPERQTFTLGGVMFSPVDRPKHAPADNKSHTPGSLSTATTNQTDTHTCNPNSTNFKDIQNNNIWFLSRQPFMKNRLPTYHLRLPLPLPLPVPSQSQSSPTIRDQNPLNTNKRTSEPPTPEEEEEKYHTNPTPWILWDNRYWIRVSVSTILAENSTIDIPTPKTRSNPREYNYQGRENIKLPLVVRPLLKSDIEFIRHISSSPSPPPSSSSNPSTSPNPNIKDIKKNAQLEQFIKRLAREAPGQSRFTLPVVVISKEFFEGLEKDLPVALPTMDQWVPGIEEMMRSRDVMEGVKVQWEWIYKKVDTEPLKLMGGLVELEKEDSDFDSLS</sequence>
<protein>
    <submittedName>
        <fullName evidence="1">Uncharacterized protein</fullName>
    </submittedName>
</protein>
<proteinExistence type="predicted"/>
<keyword evidence="2" id="KW-1185">Reference proteome</keyword>
<organism evidence="1 2">
    <name type="scientific">Aspergillus melleus</name>
    <dbReference type="NCBI Taxonomy" id="138277"/>
    <lineage>
        <taxon>Eukaryota</taxon>
        <taxon>Fungi</taxon>
        <taxon>Dikarya</taxon>
        <taxon>Ascomycota</taxon>
        <taxon>Pezizomycotina</taxon>
        <taxon>Eurotiomycetes</taxon>
        <taxon>Eurotiomycetidae</taxon>
        <taxon>Eurotiales</taxon>
        <taxon>Aspergillaceae</taxon>
        <taxon>Aspergillus</taxon>
        <taxon>Aspergillus subgen. Circumdati</taxon>
    </lineage>
</organism>